<dbReference type="InterPro" id="IPR027848">
    <property type="entry name" value="DUF4494"/>
</dbReference>
<dbReference type="Proteomes" id="UP000555103">
    <property type="component" value="Unassembled WGS sequence"/>
</dbReference>
<sequence>MHNWFECKVSYEKILENGMQKKVTEPYLVDALSFTEAEARIIEEIKPYISGEFTISDIKRAKYNELFFNDNGDRFYKAKVMFISLDEKSGTEKKTAAQMLAQASSLKEALEVVEKGMAGTLADYNSVSLTETPIMDVFPYSEDSKKKIVLEGE</sequence>
<name>A0A840CLE4_9BACT</name>
<dbReference type="EMBL" id="JACIEP010000002">
    <property type="protein sequence ID" value="MBB4034868.1"/>
    <property type="molecule type" value="Genomic_DNA"/>
</dbReference>
<gene>
    <name evidence="1" type="ORF">GGR21_000755</name>
</gene>
<reference evidence="1 2" key="1">
    <citation type="submission" date="2020-08" db="EMBL/GenBank/DDBJ databases">
        <title>Genomic Encyclopedia of Type Strains, Phase IV (KMG-IV): sequencing the most valuable type-strain genomes for metagenomic binning, comparative biology and taxonomic classification.</title>
        <authorList>
            <person name="Goeker M."/>
        </authorList>
    </citation>
    <scope>NUCLEOTIDE SEQUENCE [LARGE SCALE GENOMIC DNA]</scope>
    <source>
        <strain evidence="1 2">DSM 104969</strain>
    </source>
</reference>
<evidence type="ECO:0000313" key="2">
    <source>
        <dbReference type="Proteomes" id="UP000555103"/>
    </source>
</evidence>
<organism evidence="1 2">
    <name type="scientific">Dysgonomonas hofstadii</name>
    <dbReference type="NCBI Taxonomy" id="637886"/>
    <lineage>
        <taxon>Bacteria</taxon>
        <taxon>Pseudomonadati</taxon>
        <taxon>Bacteroidota</taxon>
        <taxon>Bacteroidia</taxon>
        <taxon>Bacteroidales</taxon>
        <taxon>Dysgonomonadaceae</taxon>
        <taxon>Dysgonomonas</taxon>
    </lineage>
</organism>
<comment type="caution">
    <text evidence="1">The sequence shown here is derived from an EMBL/GenBank/DDBJ whole genome shotgun (WGS) entry which is preliminary data.</text>
</comment>
<keyword evidence="2" id="KW-1185">Reference proteome</keyword>
<accession>A0A840CLE4</accession>
<protein>
    <submittedName>
        <fullName evidence="1">Uncharacterized protein</fullName>
    </submittedName>
</protein>
<dbReference type="RefSeq" id="WP_183305804.1">
    <property type="nucleotide sequence ID" value="NZ_JACIEP010000002.1"/>
</dbReference>
<dbReference type="Pfam" id="PF14902">
    <property type="entry name" value="DUF4494"/>
    <property type="match status" value="1"/>
</dbReference>
<proteinExistence type="predicted"/>
<dbReference type="AlphaFoldDB" id="A0A840CLE4"/>
<evidence type="ECO:0000313" key="1">
    <source>
        <dbReference type="EMBL" id="MBB4034868.1"/>
    </source>
</evidence>